<sequence length="188" mass="21821">MSHRHPRRHRLHLLLHHHLLRCPIPIRNPTPIPNSNCYQHRFLLHRHLHHHFHRAVVSSCGWCNSPCEPLLLVVGDGRSAAKQSMTAEATTEARNREPRQGVPPNDNLIAVQESGHHYLLERRTFILVPAVETAMMVTVKQEETEQDCRLRQRHRQRNGLRSTLPHRLGESFWLANARPNPWFHVSGG</sequence>
<dbReference type="Proteomes" id="UP000290560">
    <property type="component" value="Unassembled WGS sequence"/>
</dbReference>
<evidence type="ECO:0000256" key="1">
    <source>
        <dbReference type="SAM" id="MobiDB-lite"/>
    </source>
</evidence>
<proteinExistence type="predicted"/>
<reference evidence="2" key="1">
    <citation type="journal article" date="2018" name="Data Brief">
        <title>Genome sequence data from 17 accessions of Ensete ventricosum, a staple food crop for millions in Ethiopia.</title>
        <authorList>
            <person name="Yemataw Z."/>
            <person name="Muzemil S."/>
            <person name="Ambachew D."/>
            <person name="Tripathi L."/>
            <person name="Tesfaye K."/>
            <person name="Chala A."/>
            <person name="Farbos A."/>
            <person name="O'Neill P."/>
            <person name="Moore K."/>
            <person name="Grant M."/>
            <person name="Studholme D.J."/>
        </authorList>
    </citation>
    <scope>NUCLEOTIDE SEQUENCE [LARGE SCALE GENOMIC DNA]</scope>
    <source>
        <tissue evidence="2">Leaf</tissue>
    </source>
</reference>
<evidence type="ECO:0000313" key="2">
    <source>
        <dbReference type="EMBL" id="RZR74325.1"/>
    </source>
</evidence>
<name>A0A445MJ98_ENSVE</name>
<protein>
    <submittedName>
        <fullName evidence="2">Uncharacterized protein</fullName>
    </submittedName>
</protein>
<feature type="region of interest" description="Disordered" evidence="1">
    <location>
        <begin position="87"/>
        <end position="107"/>
    </location>
</feature>
<dbReference type="EMBL" id="KV876200">
    <property type="protein sequence ID" value="RZR74325.1"/>
    <property type="molecule type" value="Genomic_DNA"/>
</dbReference>
<accession>A0A445MJ98</accession>
<dbReference type="AlphaFoldDB" id="A0A445MJ98"/>
<gene>
    <name evidence="2" type="ORF">BHM03_00035423</name>
</gene>
<organism evidence="2">
    <name type="scientific">Ensete ventricosum</name>
    <name type="common">Abyssinian banana</name>
    <name type="synonym">Musa ensete</name>
    <dbReference type="NCBI Taxonomy" id="4639"/>
    <lineage>
        <taxon>Eukaryota</taxon>
        <taxon>Viridiplantae</taxon>
        <taxon>Streptophyta</taxon>
        <taxon>Embryophyta</taxon>
        <taxon>Tracheophyta</taxon>
        <taxon>Spermatophyta</taxon>
        <taxon>Magnoliopsida</taxon>
        <taxon>Liliopsida</taxon>
        <taxon>Zingiberales</taxon>
        <taxon>Musaceae</taxon>
        <taxon>Ensete</taxon>
    </lineage>
</organism>